<gene>
    <name evidence="1" type="ORF">SAMN05192573_11081</name>
</gene>
<dbReference type="AlphaFoldDB" id="A0A1G8D0B2"/>
<name>A0A1G8D0B2_9SPHI</name>
<protein>
    <submittedName>
        <fullName evidence="1">Uncharacterized membrane protein</fullName>
    </submittedName>
</protein>
<dbReference type="OrthoDB" id="1072981at2"/>
<evidence type="ECO:0000313" key="1">
    <source>
        <dbReference type="EMBL" id="SDH50863.1"/>
    </source>
</evidence>
<dbReference type="STRING" id="551996.SAMN05192573_11081"/>
<accession>A0A1G8D0B2</accession>
<dbReference type="RefSeq" id="WP_091170571.1">
    <property type="nucleotide sequence ID" value="NZ_CP071878.2"/>
</dbReference>
<reference evidence="2" key="1">
    <citation type="submission" date="2016-10" db="EMBL/GenBank/DDBJ databases">
        <authorList>
            <person name="Varghese N."/>
            <person name="Submissions S."/>
        </authorList>
    </citation>
    <scope>NUCLEOTIDE SEQUENCE [LARGE SCALE GENOMIC DNA]</scope>
    <source>
        <strain evidence="2">Gh-67</strain>
    </source>
</reference>
<dbReference type="Proteomes" id="UP000199705">
    <property type="component" value="Unassembled WGS sequence"/>
</dbReference>
<dbReference type="Pfam" id="PF07843">
    <property type="entry name" value="DUF1634"/>
    <property type="match status" value="1"/>
</dbReference>
<sequence length="123" mass="13299">MDKFNKNNINQLIGGALRLGVFLSLIFMVAGGIGYLSSRSEEPAAFSAFRVSRLSFPAVFQGLLSFQSTAIINFGIMLLIATPVMRVVLALLSFVLAKDSLYTVITILVLLIILFSIISGHSS</sequence>
<proteinExistence type="predicted"/>
<organism evidence="1 2">
    <name type="scientific">Mucilaginibacter gossypii</name>
    <dbReference type="NCBI Taxonomy" id="551996"/>
    <lineage>
        <taxon>Bacteria</taxon>
        <taxon>Pseudomonadati</taxon>
        <taxon>Bacteroidota</taxon>
        <taxon>Sphingobacteriia</taxon>
        <taxon>Sphingobacteriales</taxon>
        <taxon>Sphingobacteriaceae</taxon>
        <taxon>Mucilaginibacter</taxon>
    </lineage>
</organism>
<dbReference type="EMBL" id="FNCG01000010">
    <property type="protein sequence ID" value="SDH50863.1"/>
    <property type="molecule type" value="Genomic_DNA"/>
</dbReference>
<dbReference type="InterPro" id="IPR012861">
    <property type="entry name" value="DUF1634"/>
</dbReference>
<keyword evidence="2" id="KW-1185">Reference proteome</keyword>
<evidence type="ECO:0000313" key="2">
    <source>
        <dbReference type="Proteomes" id="UP000199705"/>
    </source>
</evidence>